<feature type="transmembrane region" description="Helical" evidence="1">
    <location>
        <begin position="102"/>
        <end position="127"/>
    </location>
</feature>
<reference evidence="4" key="1">
    <citation type="journal article" date="2019" name="Int. J. Syst. Evol. Microbiol.">
        <title>The Global Catalogue of Microorganisms (GCM) 10K type strain sequencing project: providing services to taxonomists for standard genome sequencing and annotation.</title>
        <authorList>
            <consortium name="The Broad Institute Genomics Platform"/>
            <consortium name="The Broad Institute Genome Sequencing Center for Infectious Disease"/>
            <person name="Wu L."/>
            <person name="Ma J."/>
        </authorList>
    </citation>
    <scope>NUCLEOTIDE SEQUENCE [LARGE SCALE GENOMIC DNA]</scope>
    <source>
        <strain evidence="4">CGMCC 4.7177</strain>
    </source>
</reference>
<proteinExistence type="predicted"/>
<evidence type="ECO:0000313" key="4">
    <source>
        <dbReference type="Proteomes" id="UP001597218"/>
    </source>
</evidence>
<feature type="transmembrane region" description="Helical" evidence="1">
    <location>
        <begin position="9"/>
        <end position="31"/>
    </location>
</feature>
<keyword evidence="4" id="KW-1185">Reference proteome</keyword>
<dbReference type="Proteomes" id="UP001597218">
    <property type="component" value="Unassembled WGS sequence"/>
</dbReference>
<dbReference type="RefSeq" id="WP_381536323.1">
    <property type="nucleotide sequence ID" value="NZ_JBHUGI010000014.1"/>
</dbReference>
<accession>A0ABW4SE57</accession>
<comment type="caution">
    <text evidence="3">The sequence shown here is derived from an EMBL/GenBank/DDBJ whole genome shotgun (WGS) entry which is preliminary data.</text>
</comment>
<organism evidence="3 4">
    <name type="scientific">Sporosarcina siberiensis</name>
    <dbReference type="NCBI Taxonomy" id="1365606"/>
    <lineage>
        <taxon>Bacteria</taxon>
        <taxon>Bacillati</taxon>
        <taxon>Bacillota</taxon>
        <taxon>Bacilli</taxon>
        <taxon>Bacillales</taxon>
        <taxon>Caryophanaceae</taxon>
        <taxon>Sporosarcina</taxon>
    </lineage>
</organism>
<name>A0ABW4SE57_9BACL</name>
<evidence type="ECO:0000259" key="2">
    <source>
        <dbReference type="Pfam" id="PF13273"/>
    </source>
</evidence>
<protein>
    <submittedName>
        <fullName evidence="3">DUF4064 domain-containing protein</fullName>
    </submittedName>
</protein>
<feature type="transmembrane region" description="Helical" evidence="1">
    <location>
        <begin position="71"/>
        <end position="95"/>
    </location>
</feature>
<keyword evidence="1" id="KW-1133">Transmembrane helix</keyword>
<gene>
    <name evidence="3" type="ORF">ACFSFY_06245</name>
</gene>
<dbReference type="InterPro" id="IPR025273">
    <property type="entry name" value="DUF4064"/>
</dbReference>
<dbReference type="EMBL" id="JBHUGI010000014">
    <property type="protein sequence ID" value="MFD1927665.1"/>
    <property type="molecule type" value="Genomic_DNA"/>
</dbReference>
<keyword evidence="1" id="KW-0472">Membrane</keyword>
<keyword evidence="1" id="KW-0812">Transmembrane</keyword>
<sequence>MSRAAEKILAIISAVFTGIAIIISFAGLSLYKMAQADPDFHNEIEKDLMSDPTIGSDETALILSIIDLFGVFIWAVILGLIISFILTIIGIVVIWKNKRPKLAGISFIIAGLLAGILMPTSILLYIAGILCLTRKPPIVEKSIYQESSYEQNSHDDSNTMRPL</sequence>
<evidence type="ECO:0000313" key="3">
    <source>
        <dbReference type="EMBL" id="MFD1927665.1"/>
    </source>
</evidence>
<evidence type="ECO:0000256" key="1">
    <source>
        <dbReference type="SAM" id="Phobius"/>
    </source>
</evidence>
<dbReference type="Pfam" id="PF13273">
    <property type="entry name" value="DUF4064"/>
    <property type="match status" value="1"/>
</dbReference>
<feature type="domain" description="DUF4064" evidence="2">
    <location>
        <begin position="2"/>
        <end position="116"/>
    </location>
</feature>